<feature type="compositionally biased region" description="Basic residues" evidence="2">
    <location>
        <begin position="29"/>
        <end position="38"/>
    </location>
</feature>
<feature type="compositionally biased region" description="Basic and acidic residues" evidence="2">
    <location>
        <begin position="707"/>
        <end position="720"/>
    </location>
</feature>
<feature type="compositionally biased region" description="Polar residues" evidence="2">
    <location>
        <begin position="738"/>
        <end position="753"/>
    </location>
</feature>
<feature type="region of interest" description="Disordered" evidence="2">
    <location>
        <begin position="561"/>
        <end position="584"/>
    </location>
</feature>
<evidence type="ECO:0000256" key="1">
    <source>
        <dbReference type="ARBA" id="ARBA00008315"/>
    </source>
</evidence>
<name>A0A077ZUH8_STYLE</name>
<dbReference type="Proteomes" id="UP000039865">
    <property type="component" value="Unassembled WGS sequence"/>
</dbReference>
<dbReference type="InParanoid" id="A0A077ZUH8"/>
<feature type="compositionally biased region" description="Low complexity" evidence="2">
    <location>
        <begin position="304"/>
        <end position="314"/>
    </location>
</feature>
<feature type="compositionally biased region" description="Polar residues" evidence="2">
    <location>
        <begin position="107"/>
        <end position="122"/>
    </location>
</feature>
<reference evidence="3 4" key="1">
    <citation type="submission" date="2014-06" db="EMBL/GenBank/DDBJ databases">
        <authorList>
            <person name="Swart Estienne"/>
        </authorList>
    </citation>
    <scope>NUCLEOTIDE SEQUENCE [LARGE SCALE GENOMIC DNA]</scope>
    <source>
        <strain evidence="3 4">130c</strain>
    </source>
</reference>
<sequence>MQSVLVKQHVLDALSIIEKKQKAEEKEFKKKQRGHGQNRRSYSSSSDSSEEESSSSEEEEDSDDSEAELSDDDPKNKQHIRNKHTPGKEDYLKFDDYELEERKDKSLSNMDDSGNMAQNGVSNDDDDLLLDNFLIKVNEGGDNPDQQDEINLIRAQKASQISIMQMQEDFAIKKSMQEYELQVKKQEDEKKREQEKQALEARRLQEKFEEEERIRQEKQREFQLIQTNKSKAAKIQEQQVKQEQAMQIIKSEMSTQKESLQERLKARKQNRQIKKNEDSGSNAVSPDQLTNLGQGQTSPINKQGSGNDLSNLSNDDLDDNMILKNLECDIDRDPDQQDEMGDDDDDTEMAEALAEIEKKKEEIMEEFYEVAFTKKHEAVEEVKADCKKNKTPKDQEKKRVQETQQLMDQKRKNGVNEINKLINIIIQDENSSMNEKLARLQDMEQIRALMNSYFDKQEESIEEQKENQGGQAFQSKILKKKWQAHEFELHKQKIQTVKAQTDTTRPNSLKFPLLKSKKRQLQEDKLTEIERANRILLEKMTLIMNSEESFSVPRATRVNQTISGINNTSRESSENDRKLDNSVSKRSLNQRFRKRHLSKINQENTQANRKREEILRLRTEYPDQLDARKSQKKLSTVKSRQSVFQKALQFRNQHYILPNQLNQNPSYMEFHSRKEVITSGGELITQPPVDIVTDDEMEELIKEVRSAEKGDRGKKAKDQEFMGQQDDTAFGSIDDNVRNLNSDLQNPNFGQQRMQQQKSIPKLHQTVSYFHSKQQSNDYTQENGQQRASNMNLSNQYQVQESQHHPQASLQLQTQYQSYMVRQDSVEQANAMHVQTIRPLYLKYHQDIDPERIVLYREDFREILPHEINTKKVYKPKFYIVEVSRSRYKLYLIAVKIPEKYLDQVIQGKLVYHLAQSPKCKAFYTEMTEKQGKKLLAECENNYKQILDRVFVQFGRLHIRDFENLMKFGSTILQNTQFGFNSLQQSSSRVLNNSIYPGQVNQHQHLQSQSGHQNLPFSSIQQTKHAHRFNQDNEYQESSGGQKFISNHKNYQMSPQQPVSKNQELPSYVPTARRYQNASITSKGRKSMNDESYPRDNQLLMSINSTSQQNNVSKKQLQQQQPRTRKSQHFPSISQYKKENSLNNSAQGVPGNWDIIKSPFAQHYENDNEAKGQGMDHKQTSRNNENSKNNGGAEKNQEINQFIETYIDYGKQKKRF</sequence>
<keyword evidence="4" id="KW-1185">Reference proteome</keyword>
<organism evidence="3 4">
    <name type="scientific">Stylonychia lemnae</name>
    <name type="common">Ciliate</name>
    <dbReference type="NCBI Taxonomy" id="5949"/>
    <lineage>
        <taxon>Eukaryota</taxon>
        <taxon>Sar</taxon>
        <taxon>Alveolata</taxon>
        <taxon>Ciliophora</taxon>
        <taxon>Intramacronucleata</taxon>
        <taxon>Spirotrichea</taxon>
        <taxon>Stichotrichia</taxon>
        <taxon>Sporadotrichida</taxon>
        <taxon>Oxytrichidae</taxon>
        <taxon>Stylonychinae</taxon>
        <taxon>Stylonychia</taxon>
    </lineage>
</organism>
<feature type="compositionally biased region" description="Acidic residues" evidence="2">
    <location>
        <begin position="48"/>
        <end position="71"/>
    </location>
</feature>
<feature type="region of interest" description="Disordered" evidence="2">
    <location>
        <begin position="1073"/>
        <end position="1093"/>
    </location>
</feature>
<dbReference type="InterPro" id="IPR038791">
    <property type="entry name" value="Cfap97/Hemingway"/>
</dbReference>
<gene>
    <name evidence="3" type="primary">Contig5138.g5513</name>
    <name evidence="3" type="ORF">STYLEM_1080</name>
</gene>
<feature type="region of interest" description="Disordered" evidence="2">
    <location>
        <begin position="1167"/>
        <end position="1199"/>
    </location>
</feature>
<comment type="similarity">
    <text evidence="1">Belongs to the CFAP97 family.</text>
</comment>
<proteinExistence type="inferred from homology"/>
<feature type="region of interest" description="Disordered" evidence="2">
    <location>
        <begin position="204"/>
        <end position="231"/>
    </location>
</feature>
<evidence type="ECO:0000313" key="3">
    <source>
        <dbReference type="EMBL" id="CDW72126.1"/>
    </source>
</evidence>
<dbReference type="OrthoDB" id="2163395at2759"/>
<feature type="compositionally biased region" description="Basic and acidic residues" evidence="2">
    <location>
        <begin position="571"/>
        <end position="580"/>
    </location>
</feature>
<evidence type="ECO:0000256" key="2">
    <source>
        <dbReference type="SAM" id="MobiDB-lite"/>
    </source>
</evidence>
<feature type="region of interest" description="Disordered" evidence="2">
    <location>
        <begin position="707"/>
        <end position="753"/>
    </location>
</feature>
<dbReference type="AlphaFoldDB" id="A0A077ZUH8"/>
<feature type="region of interest" description="Disordered" evidence="2">
    <location>
        <begin position="1021"/>
        <end position="1046"/>
    </location>
</feature>
<evidence type="ECO:0000313" key="4">
    <source>
        <dbReference type="Proteomes" id="UP000039865"/>
    </source>
</evidence>
<dbReference type="EMBL" id="CCKQ01001027">
    <property type="protein sequence ID" value="CDW72126.1"/>
    <property type="molecule type" value="Genomic_DNA"/>
</dbReference>
<dbReference type="InterPro" id="IPR029488">
    <property type="entry name" value="Hmw/CFAP97"/>
</dbReference>
<feature type="compositionally biased region" description="Polar residues" evidence="2">
    <location>
        <begin position="1106"/>
        <end position="1122"/>
    </location>
</feature>
<feature type="compositionally biased region" description="Polar residues" evidence="2">
    <location>
        <begin position="561"/>
        <end position="570"/>
    </location>
</feature>
<feature type="compositionally biased region" description="Polar residues" evidence="2">
    <location>
        <begin position="1032"/>
        <end position="1046"/>
    </location>
</feature>
<feature type="region of interest" description="Disordered" evidence="2">
    <location>
        <begin position="251"/>
        <end position="316"/>
    </location>
</feature>
<feature type="compositionally biased region" description="Basic and acidic residues" evidence="2">
    <location>
        <begin position="86"/>
        <end position="106"/>
    </location>
</feature>
<feature type="compositionally biased region" description="Polar residues" evidence="2">
    <location>
        <begin position="1129"/>
        <end position="1147"/>
    </location>
</feature>
<dbReference type="PANTHER" id="PTHR23035:SF2">
    <property type="entry name" value="KIAA1430 HOMOLOGUE"/>
    <property type="match status" value="1"/>
</dbReference>
<feature type="compositionally biased region" description="Polar residues" evidence="2">
    <location>
        <begin position="279"/>
        <end position="303"/>
    </location>
</feature>
<feature type="compositionally biased region" description="Basic and acidic residues" evidence="2">
    <location>
        <begin position="204"/>
        <end position="221"/>
    </location>
</feature>
<feature type="compositionally biased region" description="Acidic residues" evidence="2">
    <location>
        <begin position="336"/>
        <end position="346"/>
    </location>
</feature>
<feature type="region of interest" description="Disordered" evidence="2">
    <location>
        <begin position="23"/>
        <end position="125"/>
    </location>
</feature>
<feature type="compositionally biased region" description="Basic and acidic residues" evidence="2">
    <location>
        <begin position="1167"/>
        <end position="1179"/>
    </location>
</feature>
<feature type="compositionally biased region" description="Polar residues" evidence="2">
    <location>
        <begin position="1181"/>
        <end position="1190"/>
    </location>
</feature>
<feature type="region of interest" description="Disordered" evidence="2">
    <location>
        <begin position="1106"/>
        <end position="1150"/>
    </location>
</feature>
<dbReference type="Pfam" id="PF13879">
    <property type="entry name" value="Hmw_CFAP97"/>
    <property type="match status" value="1"/>
</dbReference>
<accession>A0A077ZUH8</accession>
<dbReference type="PANTHER" id="PTHR23035">
    <property type="entry name" value="CILIA- AND FLAGELLA-ASSOCIATED PROTEIN 97-RELATED"/>
    <property type="match status" value="1"/>
</dbReference>
<feature type="region of interest" description="Disordered" evidence="2">
    <location>
        <begin position="327"/>
        <end position="346"/>
    </location>
</feature>
<protein>
    <submittedName>
        <fullName evidence="3">Uncharacterized protein</fullName>
    </submittedName>
</protein>